<evidence type="ECO:0000256" key="1">
    <source>
        <dbReference type="SAM" id="MobiDB-lite"/>
    </source>
</evidence>
<protein>
    <submittedName>
        <fullName evidence="2">Uncharacterized protein</fullName>
    </submittedName>
</protein>
<feature type="region of interest" description="Disordered" evidence="1">
    <location>
        <begin position="1"/>
        <end position="22"/>
    </location>
</feature>
<sequence>MHLPMRHSAGAFHGEDGGRGRTLHTKAVPARTHSSPQSPLFADVASILPAARRPSGASHLDNLHASSSPVHSLHTRPPALLCLGTSSLRQSSHAVGRTSHARYVPLSRPPAPGSHAMIAAPHCAISESAMPIDVPLPAASARPPYMLLHDIDRRRVVHPPHHYSGIIPTQPIRLRLRSGPHDLVTARSGRGEIWAGRARRGTYVSAACCRCRVASYLGSSERRCAQAAGAASLRAPAPERVRPAWGRRSARRCASALGVGTMADVLCELRESLMLHAGPPCAGGRTSCSRRRT</sequence>
<organism evidence="2 3">
    <name type="scientific">Mycena albidolilacea</name>
    <dbReference type="NCBI Taxonomy" id="1033008"/>
    <lineage>
        <taxon>Eukaryota</taxon>
        <taxon>Fungi</taxon>
        <taxon>Dikarya</taxon>
        <taxon>Basidiomycota</taxon>
        <taxon>Agaricomycotina</taxon>
        <taxon>Agaricomycetes</taxon>
        <taxon>Agaricomycetidae</taxon>
        <taxon>Agaricales</taxon>
        <taxon>Marasmiineae</taxon>
        <taxon>Mycenaceae</taxon>
        <taxon>Mycena</taxon>
    </lineage>
</organism>
<evidence type="ECO:0000313" key="2">
    <source>
        <dbReference type="EMBL" id="KAJ7306966.1"/>
    </source>
</evidence>
<keyword evidence="3" id="KW-1185">Reference proteome</keyword>
<reference evidence="2" key="1">
    <citation type="submission" date="2023-03" db="EMBL/GenBank/DDBJ databases">
        <title>Massive genome expansion in bonnet fungi (Mycena s.s.) driven by repeated elements and novel gene families across ecological guilds.</title>
        <authorList>
            <consortium name="Lawrence Berkeley National Laboratory"/>
            <person name="Harder C.B."/>
            <person name="Miyauchi S."/>
            <person name="Viragh M."/>
            <person name="Kuo A."/>
            <person name="Thoen E."/>
            <person name="Andreopoulos B."/>
            <person name="Lu D."/>
            <person name="Skrede I."/>
            <person name="Drula E."/>
            <person name="Henrissat B."/>
            <person name="Morin E."/>
            <person name="Kohler A."/>
            <person name="Barry K."/>
            <person name="LaButti K."/>
            <person name="Morin E."/>
            <person name="Salamov A."/>
            <person name="Lipzen A."/>
            <person name="Mereny Z."/>
            <person name="Hegedus B."/>
            <person name="Baldrian P."/>
            <person name="Stursova M."/>
            <person name="Weitz H."/>
            <person name="Taylor A."/>
            <person name="Grigoriev I.V."/>
            <person name="Nagy L.G."/>
            <person name="Martin F."/>
            <person name="Kauserud H."/>
        </authorList>
    </citation>
    <scope>NUCLEOTIDE SEQUENCE</scope>
    <source>
        <strain evidence="2">CBHHK002</strain>
    </source>
</reference>
<accession>A0AAD6Z441</accession>
<comment type="caution">
    <text evidence="2">The sequence shown here is derived from an EMBL/GenBank/DDBJ whole genome shotgun (WGS) entry which is preliminary data.</text>
</comment>
<name>A0AAD6Z441_9AGAR</name>
<proteinExistence type="predicted"/>
<evidence type="ECO:0000313" key="3">
    <source>
        <dbReference type="Proteomes" id="UP001218218"/>
    </source>
</evidence>
<dbReference type="Proteomes" id="UP001218218">
    <property type="component" value="Unassembled WGS sequence"/>
</dbReference>
<dbReference type="AlphaFoldDB" id="A0AAD6Z441"/>
<feature type="region of interest" description="Disordered" evidence="1">
    <location>
        <begin position="55"/>
        <end position="74"/>
    </location>
</feature>
<gene>
    <name evidence="2" type="ORF">DFH08DRAFT_513226</name>
</gene>
<dbReference type="EMBL" id="JARIHO010000090">
    <property type="protein sequence ID" value="KAJ7306966.1"/>
    <property type="molecule type" value="Genomic_DNA"/>
</dbReference>